<evidence type="ECO:0000313" key="2">
    <source>
        <dbReference type="EMBL" id="CAK0824716.1"/>
    </source>
</evidence>
<evidence type="ECO:0000256" key="1">
    <source>
        <dbReference type="SAM" id="Phobius"/>
    </source>
</evidence>
<protein>
    <submittedName>
        <fullName evidence="2">Uncharacterized protein</fullName>
    </submittedName>
</protein>
<keyword evidence="1" id="KW-1133">Transmembrane helix</keyword>
<name>A0ABN9S0U3_9DINO</name>
<dbReference type="EMBL" id="CAUYUJ010008702">
    <property type="protein sequence ID" value="CAK0824716.1"/>
    <property type="molecule type" value="Genomic_DNA"/>
</dbReference>
<sequence>MESPPQSAPESGDPELTGADVAPGMSWLDGIAWIYAALTAVAFATLAMLTRASKLSWGDVFGSLSTSNVSLLLLTGAIATACRAAEENACPRVAASTEFNEMLSSMKQEAKQRILGELAIFQNQG</sequence>
<keyword evidence="1" id="KW-0812">Transmembrane</keyword>
<feature type="transmembrane region" description="Helical" evidence="1">
    <location>
        <begin position="30"/>
        <end position="49"/>
    </location>
</feature>
<proteinExistence type="predicted"/>
<dbReference type="Proteomes" id="UP001189429">
    <property type="component" value="Unassembled WGS sequence"/>
</dbReference>
<keyword evidence="3" id="KW-1185">Reference proteome</keyword>
<accession>A0ABN9S0U3</accession>
<gene>
    <name evidence="2" type="ORF">PCOR1329_LOCUS25047</name>
</gene>
<comment type="caution">
    <text evidence="2">The sequence shown here is derived from an EMBL/GenBank/DDBJ whole genome shotgun (WGS) entry which is preliminary data.</text>
</comment>
<reference evidence="2" key="1">
    <citation type="submission" date="2023-10" db="EMBL/GenBank/DDBJ databases">
        <authorList>
            <person name="Chen Y."/>
            <person name="Shah S."/>
            <person name="Dougan E. K."/>
            <person name="Thang M."/>
            <person name="Chan C."/>
        </authorList>
    </citation>
    <scope>NUCLEOTIDE SEQUENCE [LARGE SCALE GENOMIC DNA]</scope>
</reference>
<evidence type="ECO:0000313" key="3">
    <source>
        <dbReference type="Proteomes" id="UP001189429"/>
    </source>
</evidence>
<keyword evidence="1" id="KW-0472">Membrane</keyword>
<organism evidence="2 3">
    <name type="scientific">Prorocentrum cordatum</name>
    <dbReference type="NCBI Taxonomy" id="2364126"/>
    <lineage>
        <taxon>Eukaryota</taxon>
        <taxon>Sar</taxon>
        <taxon>Alveolata</taxon>
        <taxon>Dinophyceae</taxon>
        <taxon>Prorocentrales</taxon>
        <taxon>Prorocentraceae</taxon>
        <taxon>Prorocentrum</taxon>
    </lineage>
</organism>